<feature type="transmembrane region" description="Helical" evidence="5">
    <location>
        <begin position="21"/>
        <end position="40"/>
    </location>
</feature>
<proteinExistence type="predicted"/>
<evidence type="ECO:0000256" key="2">
    <source>
        <dbReference type="ARBA" id="ARBA00022692"/>
    </source>
</evidence>
<dbReference type="GO" id="GO:0140359">
    <property type="term" value="F:ABC-type transporter activity"/>
    <property type="evidence" value="ECO:0007669"/>
    <property type="project" value="InterPro"/>
</dbReference>
<evidence type="ECO:0000256" key="4">
    <source>
        <dbReference type="ARBA" id="ARBA00023136"/>
    </source>
</evidence>
<feature type="transmembrane region" description="Helical" evidence="5">
    <location>
        <begin position="60"/>
        <end position="84"/>
    </location>
</feature>
<comment type="subcellular location">
    <subcellularLocation>
        <location evidence="1">Membrane</location>
        <topology evidence="1">Multi-pass membrane protein</topology>
    </subcellularLocation>
</comment>
<dbReference type="Proteomes" id="UP000886884">
    <property type="component" value="Unassembled WGS sequence"/>
</dbReference>
<dbReference type="PANTHER" id="PTHR43471:SF12">
    <property type="entry name" value="HYPOTHETICAL MEMBRANE PROTEIN, CONSERVED"/>
    <property type="match status" value="1"/>
</dbReference>
<dbReference type="AlphaFoldDB" id="A0A9D1P6L2"/>
<dbReference type="GO" id="GO:0016020">
    <property type="term" value="C:membrane"/>
    <property type="evidence" value="ECO:0007669"/>
    <property type="project" value="UniProtKB-SubCell"/>
</dbReference>
<dbReference type="InterPro" id="IPR013525">
    <property type="entry name" value="ABC2_TM"/>
</dbReference>
<dbReference type="EMBL" id="DVOT01000118">
    <property type="protein sequence ID" value="HIV27573.1"/>
    <property type="molecule type" value="Genomic_DNA"/>
</dbReference>
<evidence type="ECO:0000259" key="6">
    <source>
        <dbReference type="Pfam" id="PF12698"/>
    </source>
</evidence>
<accession>A0A9D1P6L2</accession>
<dbReference type="Pfam" id="PF12698">
    <property type="entry name" value="ABC2_membrane_3"/>
    <property type="match status" value="1"/>
</dbReference>
<reference evidence="7" key="1">
    <citation type="submission" date="2020-10" db="EMBL/GenBank/DDBJ databases">
        <authorList>
            <person name="Gilroy R."/>
        </authorList>
    </citation>
    <scope>NUCLEOTIDE SEQUENCE</scope>
    <source>
        <strain evidence="7">CHK183-6373</strain>
    </source>
</reference>
<keyword evidence="4 5" id="KW-0472">Membrane</keyword>
<comment type="caution">
    <text evidence="7">The sequence shown here is derived from an EMBL/GenBank/DDBJ whole genome shotgun (WGS) entry which is preliminary data.</text>
</comment>
<evidence type="ECO:0000256" key="1">
    <source>
        <dbReference type="ARBA" id="ARBA00004141"/>
    </source>
</evidence>
<protein>
    <submittedName>
        <fullName evidence="7">ABC transporter permease</fullName>
    </submittedName>
</protein>
<feature type="domain" description="ABC-2 type transporter transmembrane" evidence="6">
    <location>
        <begin position="42"/>
        <end position="195"/>
    </location>
</feature>
<organism evidence="7 8">
    <name type="scientific">Candidatus Ornithocaccomicrobium faecavium</name>
    <dbReference type="NCBI Taxonomy" id="2840890"/>
    <lineage>
        <taxon>Bacteria</taxon>
        <taxon>Bacillati</taxon>
        <taxon>Bacillota</taxon>
        <taxon>Clostridia</taxon>
        <taxon>Candidatus Ornithocaccomicrobium</taxon>
    </lineage>
</organism>
<sequence length="298" mass="31822">MLINPILASSARRRMRSWKTPLILLLFGAALLGIAFVTALMPLMGESMTISSARNGLDSYIVLVCAEFALIVLVAPAMTAGSIAGERERQTLEMLLVTNTGSFRIALGKLLESLGYLAFLIVAMLPFNCSILAYGSVGLPYLFQSALFLLLTAYAASSVGLFCSALFRKTVSATIAAYIIVLAIGLMTFLGVTLSGASTYYDFDLAALSREELIALLPKSLFFCPPLGLLALLANQSGALQSVLQQLVGYGNSQALALAGYDLLANAVMAFMACAATVLTLLSTAFVRPRLHARRRRK</sequence>
<feature type="transmembrane region" description="Helical" evidence="5">
    <location>
        <begin position="141"/>
        <end position="163"/>
    </location>
</feature>
<gene>
    <name evidence="7" type="ORF">IAA64_06360</name>
</gene>
<keyword evidence="3 5" id="KW-1133">Transmembrane helix</keyword>
<reference evidence="7" key="2">
    <citation type="journal article" date="2021" name="PeerJ">
        <title>Extensive microbial diversity within the chicken gut microbiome revealed by metagenomics and culture.</title>
        <authorList>
            <person name="Gilroy R."/>
            <person name="Ravi A."/>
            <person name="Getino M."/>
            <person name="Pursley I."/>
            <person name="Horton D.L."/>
            <person name="Alikhan N.F."/>
            <person name="Baker D."/>
            <person name="Gharbi K."/>
            <person name="Hall N."/>
            <person name="Watson M."/>
            <person name="Adriaenssens E.M."/>
            <person name="Foster-Nyarko E."/>
            <person name="Jarju S."/>
            <person name="Secka A."/>
            <person name="Antonio M."/>
            <person name="Oren A."/>
            <person name="Chaudhuri R.R."/>
            <person name="La Ragione R."/>
            <person name="Hildebrand F."/>
            <person name="Pallen M.J."/>
        </authorList>
    </citation>
    <scope>NUCLEOTIDE SEQUENCE</scope>
    <source>
        <strain evidence="7">CHK183-6373</strain>
    </source>
</reference>
<dbReference type="PANTHER" id="PTHR43471">
    <property type="entry name" value="ABC TRANSPORTER PERMEASE"/>
    <property type="match status" value="1"/>
</dbReference>
<evidence type="ECO:0000313" key="8">
    <source>
        <dbReference type="Proteomes" id="UP000886884"/>
    </source>
</evidence>
<keyword evidence="2 5" id="KW-0812">Transmembrane</keyword>
<feature type="transmembrane region" description="Helical" evidence="5">
    <location>
        <begin position="175"/>
        <end position="201"/>
    </location>
</feature>
<name>A0A9D1P6L2_9FIRM</name>
<feature type="transmembrane region" description="Helical" evidence="5">
    <location>
        <begin position="114"/>
        <end position="135"/>
    </location>
</feature>
<evidence type="ECO:0000256" key="3">
    <source>
        <dbReference type="ARBA" id="ARBA00022989"/>
    </source>
</evidence>
<feature type="transmembrane region" description="Helical" evidence="5">
    <location>
        <begin position="263"/>
        <end position="287"/>
    </location>
</feature>
<evidence type="ECO:0000313" key="7">
    <source>
        <dbReference type="EMBL" id="HIV27573.1"/>
    </source>
</evidence>
<evidence type="ECO:0000256" key="5">
    <source>
        <dbReference type="SAM" id="Phobius"/>
    </source>
</evidence>